<dbReference type="PANTHER" id="PTHR35089">
    <property type="entry name" value="CHAPERONE PROTEIN SKP"/>
    <property type="match status" value="1"/>
</dbReference>
<protein>
    <submittedName>
        <fullName evidence="4">OmpH family outer membrane protein</fullName>
    </submittedName>
</protein>
<evidence type="ECO:0000313" key="5">
    <source>
        <dbReference type="Proteomes" id="UP001597508"/>
    </source>
</evidence>
<proteinExistence type="inferred from homology"/>
<dbReference type="Pfam" id="PF03938">
    <property type="entry name" value="OmpH"/>
    <property type="match status" value="1"/>
</dbReference>
<organism evidence="4 5">
    <name type="scientific">Pseudotenacibaculum haliotis</name>
    <dbReference type="NCBI Taxonomy" id="1862138"/>
    <lineage>
        <taxon>Bacteria</taxon>
        <taxon>Pseudomonadati</taxon>
        <taxon>Bacteroidota</taxon>
        <taxon>Flavobacteriia</taxon>
        <taxon>Flavobacteriales</taxon>
        <taxon>Flavobacteriaceae</taxon>
        <taxon>Pseudotenacibaculum</taxon>
    </lineage>
</organism>
<dbReference type="EMBL" id="JBHULH010000004">
    <property type="protein sequence ID" value="MFD2567488.1"/>
    <property type="molecule type" value="Genomic_DNA"/>
</dbReference>
<dbReference type="InterPro" id="IPR024930">
    <property type="entry name" value="Skp_dom_sf"/>
</dbReference>
<evidence type="ECO:0000256" key="2">
    <source>
        <dbReference type="ARBA" id="ARBA00022729"/>
    </source>
</evidence>
<comment type="similarity">
    <text evidence="1">Belongs to the Skp family.</text>
</comment>
<feature type="chain" id="PRO_5046362165" evidence="3">
    <location>
        <begin position="20"/>
        <end position="173"/>
    </location>
</feature>
<dbReference type="RefSeq" id="WP_379666198.1">
    <property type="nucleotide sequence ID" value="NZ_JBHULH010000004.1"/>
</dbReference>
<feature type="signal peptide" evidence="3">
    <location>
        <begin position="1"/>
        <end position="19"/>
    </location>
</feature>
<sequence>MKVRIITFALCFMGILATAQTKVGSINSEYIVGLMPEAKKVLSLLNDYAKRLDSSYQIKLKEYQGKVDAFQKLGPEISDNFKKIKIDELGDLEKKLQLTQQNGSKLLQLKKNELMRPLYKKLTDAIAVIAKAEGYTQILTTSGNEFAYIDEKFDLTQKVMDKLGVKIPKENKK</sequence>
<keyword evidence="2 3" id="KW-0732">Signal</keyword>
<dbReference type="Gene3D" id="3.30.910.20">
    <property type="entry name" value="Skp domain"/>
    <property type="match status" value="1"/>
</dbReference>
<reference evidence="5" key="1">
    <citation type="journal article" date="2019" name="Int. J. Syst. Evol. Microbiol.">
        <title>The Global Catalogue of Microorganisms (GCM) 10K type strain sequencing project: providing services to taxonomists for standard genome sequencing and annotation.</title>
        <authorList>
            <consortium name="The Broad Institute Genomics Platform"/>
            <consortium name="The Broad Institute Genome Sequencing Center for Infectious Disease"/>
            <person name="Wu L."/>
            <person name="Ma J."/>
        </authorList>
    </citation>
    <scope>NUCLEOTIDE SEQUENCE [LARGE SCALE GENOMIC DNA]</scope>
    <source>
        <strain evidence="5">KCTC 52127</strain>
    </source>
</reference>
<comment type="caution">
    <text evidence="4">The sequence shown here is derived from an EMBL/GenBank/DDBJ whole genome shotgun (WGS) entry which is preliminary data.</text>
</comment>
<evidence type="ECO:0000256" key="3">
    <source>
        <dbReference type="SAM" id="SignalP"/>
    </source>
</evidence>
<evidence type="ECO:0000256" key="1">
    <source>
        <dbReference type="ARBA" id="ARBA00009091"/>
    </source>
</evidence>
<dbReference type="PANTHER" id="PTHR35089:SF1">
    <property type="entry name" value="CHAPERONE PROTEIN SKP"/>
    <property type="match status" value="1"/>
</dbReference>
<gene>
    <name evidence="4" type="ORF">ACFSRZ_08890</name>
</gene>
<dbReference type="Proteomes" id="UP001597508">
    <property type="component" value="Unassembled WGS sequence"/>
</dbReference>
<keyword evidence="5" id="KW-1185">Reference proteome</keyword>
<dbReference type="SMART" id="SM00935">
    <property type="entry name" value="OmpH"/>
    <property type="match status" value="1"/>
</dbReference>
<accession>A0ABW5LRN2</accession>
<dbReference type="SUPFAM" id="SSF111384">
    <property type="entry name" value="OmpH-like"/>
    <property type="match status" value="1"/>
</dbReference>
<evidence type="ECO:0000313" key="4">
    <source>
        <dbReference type="EMBL" id="MFD2567488.1"/>
    </source>
</evidence>
<name>A0ABW5LRN2_9FLAO</name>
<dbReference type="InterPro" id="IPR005632">
    <property type="entry name" value="Chaperone_Skp"/>
</dbReference>